<proteinExistence type="predicted"/>
<dbReference type="AlphaFoldDB" id="A0AA36J8P5"/>
<dbReference type="Proteomes" id="UP001178507">
    <property type="component" value="Unassembled WGS sequence"/>
</dbReference>
<dbReference type="GO" id="GO:0003676">
    <property type="term" value="F:nucleic acid binding"/>
    <property type="evidence" value="ECO:0007669"/>
    <property type="project" value="InterPro"/>
</dbReference>
<gene>
    <name evidence="1" type="ORF">EVOR1521_LOCUS23825</name>
</gene>
<protein>
    <submittedName>
        <fullName evidence="1">Uncharacterized protein</fullName>
    </submittedName>
</protein>
<accession>A0AA36J8P5</accession>
<organism evidence="1 2">
    <name type="scientific">Effrenium voratum</name>
    <dbReference type="NCBI Taxonomy" id="2562239"/>
    <lineage>
        <taxon>Eukaryota</taxon>
        <taxon>Sar</taxon>
        <taxon>Alveolata</taxon>
        <taxon>Dinophyceae</taxon>
        <taxon>Suessiales</taxon>
        <taxon>Symbiodiniaceae</taxon>
        <taxon>Effrenium</taxon>
    </lineage>
</organism>
<keyword evidence="2" id="KW-1185">Reference proteome</keyword>
<dbReference type="EMBL" id="CAUJNA010003372">
    <property type="protein sequence ID" value="CAJ1400501.1"/>
    <property type="molecule type" value="Genomic_DNA"/>
</dbReference>
<dbReference type="Gene3D" id="3.30.420.10">
    <property type="entry name" value="Ribonuclease H-like superfamily/Ribonuclease H"/>
    <property type="match status" value="1"/>
</dbReference>
<reference evidence="1" key="1">
    <citation type="submission" date="2023-08" db="EMBL/GenBank/DDBJ databases">
        <authorList>
            <person name="Chen Y."/>
            <person name="Shah S."/>
            <person name="Dougan E. K."/>
            <person name="Thang M."/>
            <person name="Chan C."/>
        </authorList>
    </citation>
    <scope>NUCLEOTIDE SEQUENCE</scope>
</reference>
<sequence length="216" mass="23563">MFGSMRTLSFHLRTGKPRLATDTSHALEFLMDHFLNGRPREISCALNEVLHLYVDAAYEPGNMKPGGLGGVLVDPKTTNVQQHFSLMLTAAEVCAVTTEGSKNPIFELECLAMLVGVKVWANHLRHKHVILFTDNNGSLGAMISGVSRNSTGADIVHCFDAFVDSLGCIVWFERVNTASNPADEPSRNTSCSGLGEAVSIDLRDLSHMLSEFRSRG</sequence>
<dbReference type="InterPro" id="IPR036397">
    <property type="entry name" value="RNaseH_sf"/>
</dbReference>
<comment type="caution">
    <text evidence="1">The sequence shown here is derived from an EMBL/GenBank/DDBJ whole genome shotgun (WGS) entry which is preliminary data.</text>
</comment>
<name>A0AA36J8P5_9DINO</name>
<evidence type="ECO:0000313" key="2">
    <source>
        <dbReference type="Proteomes" id="UP001178507"/>
    </source>
</evidence>
<evidence type="ECO:0000313" key="1">
    <source>
        <dbReference type="EMBL" id="CAJ1400501.1"/>
    </source>
</evidence>